<name>A0A834TKN6_9FABA</name>
<accession>A0A834TKN6</accession>
<comment type="subcellular location">
    <subcellularLocation>
        <location evidence="1">Nucleus</location>
    </subcellularLocation>
</comment>
<dbReference type="InterPro" id="IPR006447">
    <property type="entry name" value="Myb_dom_plants"/>
</dbReference>
<evidence type="ECO:0000256" key="5">
    <source>
        <dbReference type="SAM" id="MobiDB-lite"/>
    </source>
</evidence>
<keyword evidence="7" id="KW-1185">Reference proteome</keyword>
<dbReference type="PANTHER" id="PTHR31499:SF80">
    <property type="entry name" value="HTH MYB-TYPE DOMAIN-CONTAINING PROTEIN"/>
    <property type="match status" value="1"/>
</dbReference>
<evidence type="ECO:0000313" key="6">
    <source>
        <dbReference type="EMBL" id="KAF7823545.1"/>
    </source>
</evidence>
<evidence type="ECO:0000256" key="1">
    <source>
        <dbReference type="ARBA" id="ARBA00004123"/>
    </source>
</evidence>
<feature type="region of interest" description="Disordered" evidence="5">
    <location>
        <begin position="241"/>
        <end position="322"/>
    </location>
</feature>
<dbReference type="InterPro" id="IPR046955">
    <property type="entry name" value="PHR1-like"/>
</dbReference>
<dbReference type="AlphaFoldDB" id="A0A834TKN6"/>
<keyword evidence="4" id="KW-0539">Nucleus</keyword>
<protein>
    <submittedName>
        <fullName evidence="6">Myb family transcription factor PHL5-like</fullName>
    </submittedName>
</protein>
<sequence>MELAEFAADVESLLGRGLENECIGMEELDPEECWPDHCVQTNMDDAHVTMLLGAAKLLHGRGHQLKVGLGSYNFYSNQEKLSPTLSSPASVSTTTVSGSNGTVVSKATPKAILKLMDSDGLTIFHVKSHLQKYRIAKYMPDSAQGKSDKRTHVEEDVHRLDAKTGLQIREAIQLQLDVQRRLHEQLEMLNSEIWDCKGLQVWRKICSGSMNKFIPFLNYPHSAGGRMIEKKRKAEAEQTKLIARDKETHQQHSRIGSMNSYPMVGNDPRGMRSSPSSTSRDGVSDGNTNSASNLNVGSNDQSYTSQAKNSPMATSPAQQHHPMVTWGTCDETKQGVYLNQSKYIQDLLWKFRMTHCAPVTTPMVTGKQLSKEDGEPLSDVTLYRQAMRSHARTNGLPFHIVDCEEDILVGIHTPAGLTFDPKCTDPRKHLEAFTATMKLMGARNGQRYWIFPTTFNGKALQWLMTLPQPTT</sequence>
<keyword evidence="3" id="KW-0804">Transcription</keyword>
<dbReference type="GO" id="GO:0005634">
    <property type="term" value="C:nucleus"/>
    <property type="evidence" value="ECO:0007669"/>
    <property type="project" value="UniProtKB-SubCell"/>
</dbReference>
<dbReference type="SUPFAM" id="SSF46689">
    <property type="entry name" value="Homeodomain-like"/>
    <property type="match status" value="1"/>
</dbReference>
<dbReference type="GO" id="GO:0003700">
    <property type="term" value="F:DNA-binding transcription factor activity"/>
    <property type="evidence" value="ECO:0007669"/>
    <property type="project" value="InterPro"/>
</dbReference>
<feature type="compositionally biased region" description="Polar residues" evidence="5">
    <location>
        <begin position="273"/>
        <end position="318"/>
    </location>
</feature>
<dbReference type="PANTHER" id="PTHR31499">
    <property type="entry name" value="MYB FAMILY TRANSCRIPTION FACTOR PHL11"/>
    <property type="match status" value="1"/>
</dbReference>
<reference evidence="6" key="1">
    <citation type="submission" date="2020-09" db="EMBL/GenBank/DDBJ databases">
        <title>Genome-Enabled Discovery of Anthraquinone Biosynthesis in Senna tora.</title>
        <authorList>
            <person name="Kang S.-H."/>
            <person name="Pandey R.P."/>
            <person name="Lee C.-M."/>
            <person name="Sim J.-S."/>
            <person name="Jeong J.-T."/>
            <person name="Choi B.-S."/>
            <person name="Jung M."/>
            <person name="Ginzburg D."/>
            <person name="Zhao K."/>
            <person name="Won S.Y."/>
            <person name="Oh T.-J."/>
            <person name="Yu Y."/>
            <person name="Kim N.-H."/>
            <person name="Lee O.R."/>
            <person name="Lee T.-H."/>
            <person name="Bashyal P."/>
            <person name="Kim T.-S."/>
            <person name="Lee W.-H."/>
            <person name="Kawkins C."/>
            <person name="Kim C.-K."/>
            <person name="Kim J.S."/>
            <person name="Ahn B.O."/>
            <person name="Rhee S.Y."/>
            <person name="Sohng J.K."/>
        </authorList>
    </citation>
    <scope>NUCLEOTIDE SEQUENCE</scope>
    <source>
        <tissue evidence="6">Leaf</tissue>
    </source>
</reference>
<evidence type="ECO:0000313" key="7">
    <source>
        <dbReference type="Proteomes" id="UP000634136"/>
    </source>
</evidence>
<evidence type="ECO:0000256" key="4">
    <source>
        <dbReference type="ARBA" id="ARBA00023242"/>
    </source>
</evidence>
<dbReference type="EMBL" id="JAAIUW010000007">
    <property type="protein sequence ID" value="KAF7823545.1"/>
    <property type="molecule type" value="Genomic_DNA"/>
</dbReference>
<dbReference type="NCBIfam" id="TIGR01557">
    <property type="entry name" value="myb_SHAQKYF"/>
    <property type="match status" value="1"/>
</dbReference>
<dbReference type="Gene3D" id="1.10.10.60">
    <property type="entry name" value="Homeodomain-like"/>
    <property type="match status" value="1"/>
</dbReference>
<organism evidence="6 7">
    <name type="scientific">Senna tora</name>
    <dbReference type="NCBI Taxonomy" id="362788"/>
    <lineage>
        <taxon>Eukaryota</taxon>
        <taxon>Viridiplantae</taxon>
        <taxon>Streptophyta</taxon>
        <taxon>Embryophyta</taxon>
        <taxon>Tracheophyta</taxon>
        <taxon>Spermatophyta</taxon>
        <taxon>Magnoliopsida</taxon>
        <taxon>eudicotyledons</taxon>
        <taxon>Gunneridae</taxon>
        <taxon>Pentapetalae</taxon>
        <taxon>rosids</taxon>
        <taxon>fabids</taxon>
        <taxon>Fabales</taxon>
        <taxon>Fabaceae</taxon>
        <taxon>Caesalpinioideae</taxon>
        <taxon>Cassia clade</taxon>
        <taxon>Senna</taxon>
    </lineage>
</organism>
<dbReference type="Proteomes" id="UP000634136">
    <property type="component" value="Unassembled WGS sequence"/>
</dbReference>
<proteinExistence type="predicted"/>
<dbReference type="InterPro" id="IPR009057">
    <property type="entry name" value="Homeodomain-like_sf"/>
</dbReference>
<evidence type="ECO:0000256" key="3">
    <source>
        <dbReference type="ARBA" id="ARBA00023163"/>
    </source>
</evidence>
<comment type="caution">
    <text evidence="6">The sequence shown here is derived from an EMBL/GenBank/DDBJ whole genome shotgun (WGS) entry which is preliminary data.</text>
</comment>
<gene>
    <name evidence="6" type="ORF">G2W53_021689</name>
</gene>
<feature type="compositionally biased region" description="Basic and acidic residues" evidence="5">
    <location>
        <begin position="241"/>
        <end position="250"/>
    </location>
</feature>
<keyword evidence="2" id="KW-0805">Transcription regulation</keyword>
<dbReference type="OrthoDB" id="413361at2759"/>
<evidence type="ECO:0000256" key="2">
    <source>
        <dbReference type="ARBA" id="ARBA00023015"/>
    </source>
</evidence>
<dbReference type="GO" id="GO:0003677">
    <property type="term" value="F:DNA binding"/>
    <property type="evidence" value="ECO:0007669"/>
    <property type="project" value="InterPro"/>
</dbReference>